<keyword evidence="2" id="KW-1185">Reference proteome</keyword>
<evidence type="ECO:0000313" key="2">
    <source>
        <dbReference type="Proteomes" id="UP000305674"/>
    </source>
</evidence>
<evidence type="ECO:0000313" key="1">
    <source>
        <dbReference type="EMBL" id="TKB48566.1"/>
    </source>
</evidence>
<accession>A0A4U1BDC1</accession>
<dbReference type="PANTHER" id="PTHR35006">
    <property type="entry name" value="GLYOXALASE FAMILY PROTEIN (AFU_ORTHOLOGUE AFUA_5G14830)"/>
    <property type="match status" value="1"/>
</dbReference>
<name>A0A4U1BDC1_9GAMM</name>
<gene>
    <name evidence="1" type="ORF">FCL40_11665</name>
</gene>
<organism evidence="1 2">
    <name type="scientific">Ferrimonas sediminicola</name>
    <dbReference type="NCBI Taxonomy" id="2569538"/>
    <lineage>
        <taxon>Bacteria</taxon>
        <taxon>Pseudomonadati</taxon>
        <taxon>Pseudomonadota</taxon>
        <taxon>Gammaproteobacteria</taxon>
        <taxon>Alteromonadales</taxon>
        <taxon>Ferrimonadaceae</taxon>
        <taxon>Ferrimonas</taxon>
    </lineage>
</organism>
<comment type="caution">
    <text evidence="1">The sequence shown here is derived from an EMBL/GenBank/DDBJ whole genome shotgun (WGS) entry which is preliminary data.</text>
</comment>
<dbReference type="Gene3D" id="3.10.180.10">
    <property type="entry name" value="2,3-Dihydroxybiphenyl 1,2-Dioxygenase, domain 1"/>
    <property type="match status" value="1"/>
</dbReference>
<dbReference type="SUPFAM" id="SSF54593">
    <property type="entry name" value="Glyoxalase/Bleomycin resistance protein/Dihydroxybiphenyl dioxygenase"/>
    <property type="match status" value="1"/>
</dbReference>
<protein>
    <submittedName>
        <fullName evidence="1">VOC family protein</fullName>
    </submittedName>
</protein>
<dbReference type="AlphaFoldDB" id="A0A4U1BDC1"/>
<proteinExistence type="predicted"/>
<dbReference type="Proteomes" id="UP000305674">
    <property type="component" value="Unassembled WGS sequence"/>
</dbReference>
<reference evidence="1 2" key="1">
    <citation type="submission" date="2019-04" db="EMBL/GenBank/DDBJ databases">
        <authorList>
            <person name="Hwang J.C."/>
        </authorList>
    </citation>
    <scope>NUCLEOTIDE SEQUENCE [LARGE SCALE GENOMIC DNA]</scope>
    <source>
        <strain evidence="1 2">IMCC35001</strain>
    </source>
</reference>
<dbReference type="CDD" id="cd07262">
    <property type="entry name" value="VOC_like"/>
    <property type="match status" value="1"/>
</dbReference>
<dbReference type="InterPro" id="IPR029068">
    <property type="entry name" value="Glyas_Bleomycin-R_OHBP_Dase"/>
</dbReference>
<dbReference type="EMBL" id="SWCI01000007">
    <property type="protein sequence ID" value="TKB48566.1"/>
    <property type="molecule type" value="Genomic_DNA"/>
</dbReference>
<sequence length="124" mass="12996">MVGSNDIGESKRFYDAVMAVLGYPEGVMDAKGRCLYLGEEGVLGITRPIDGQPAPHGNGMTIGFRVATPELVDAWHAAGLAGGGSSCEARPGVRVSGERRLYLAYLRDPAGNKLCATHFLSATG</sequence>
<dbReference type="OrthoDB" id="9800438at2"/>
<dbReference type="PANTHER" id="PTHR35006:SF1">
    <property type="entry name" value="BLL2941 PROTEIN"/>
    <property type="match status" value="1"/>
</dbReference>